<comment type="caution">
    <text evidence="1">The sequence shown here is derived from an EMBL/GenBank/DDBJ whole genome shotgun (WGS) entry which is preliminary data.</text>
</comment>
<dbReference type="RefSeq" id="WP_335736936.1">
    <property type="nucleotide sequence ID" value="NZ_JALAAR010000013.1"/>
</dbReference>
<dbReference type="Proteomes" id="UP001375382">
    <property type="component" value="Unassembled WGS sequence"/>
</dbReference>
<keyword evidence="2" id="KW-1185">Reference proteome</keyword>
<evidence type="ECO:0000313" key="1">
    <source>
        <dbReference type="EMBL" id="MEH8018530.1"/>
    </source>
</evidence>
<accession>A0ABU8CA90</accession>
<protein>
    <submittedName>
        <fullName evidence="1">Uncharacterized protein</fullName>
    </submittedName>
</protein>
<proteinExistence type="predicted"/>
<sequence length="179" mass="21177">MLQQMNGNEEKIRLEHEAARLFMRLYEQRFGITMRHIWHNEPARPDVSCYYDEQKLDLEIAHLYGSEVEAMHILGRELSHNTHKELLALLRTPSEHRLLTALNRLISNKAEKSYQTERVWLVIRNANPLWTRRDILQHYRQLHMPKQHPFEQIWLIGDLQGQSGILALYPSALTALEHG</sequence>
<evidence type="ECO:0000313" key="2">
    <source>
        <dbReference type="Proteomes" id="UP001375382"/>
    </source>
</evidence>
<gene>
    <name evidence="1" type="ORF">MN202_14905</name>
</gene>
<organism evidence="1 2">
    <name type="scientific">Rheinheimera muenzenbergensis</name>
    <dbReference type="NCBI Taxonomy" id="1193628"/>
    <lineage>
        <taxon>Bacteria</taxon>
        <taxon>Pseudomonadati</taxon>
        <taxon>Pseudomonadota</taxon>
        <taxon>Gammaproteobacteria</taxon>
        <taxon>Chromatiales</taxon>
        <taxon>Chromatiaceae</taxon>
        <taxon>Rheinheimera</taxon>
    </lineage>
</organism>
<name>A0ABU8CA90_9GAMM</name>
<dbReference type="EMBL" id="JALAAR010000013">
    <property type="protein sequence ID" value="MEH8018530.1"/>
    <property type="molecule type" value="Genomic_DNA"/>
</dbReference>
<reference evidence="1 2" key="1">
    <citation type="journal article" date="2023" name="Ecotoxicol. Environ. Saf.">
        <title>Mercury remediation potential of mercury-resistant strain Rheinheimera metallidurans sp. nov. isolated from a municipal waste dumping site.</title>
        <authorList>
            <person name="Yadav V."/>
            <person name="Manjhi A."/>
            <person name="Vadakedath N."/>
        </authorList>
    </citation>
    <scope>NUCLEOTIDE SEQUENCE [LARGE SCALE GENOMIC DNA]</scope>
    <source>
        <strain evidence="1 2">E-49</strain>
    </source>
</reference>